<dbReference type="InterPro" id="IPR023214">
    <property type="entry name" value="HAD_sf"/>
</dbReference>
<dbReference type="GO" id="GO:0036376">
    <property type="term" value="P:sodium ion export across plasma membrane"/>
    <property type="evidence" value="ECO:0007669"/>
    <property type="project" value="TreeGrafter"/>
</dbReference>
<keyword evidence="7" id="KW-0547">Nucleotide-binding</keyword>
<feature type="transmembrane region" description="Helical" evidence="16">
    <location>
        <begin position="790"/>
        <end position="809"/>
    </location>
</feature>
<keyword evidence="12" id="KW-0186">Copper</keyword>
<dbReference type="Pfam" id="PF00702">
    <property type="entry name" value="Hydrolase"/>
    <property type="match status" value="1"/>
</dbReference>
<dbReference type="SFLD" id="SFLDG00002">
    <property type="entry name" value="C1.7:_P-type_atpase_like"/>
    <property type="match status" value="1"/>
</dbReference>
<dbReference type="SFLD" id="SFLDS00003">
    <property type="entry name" value="Haloacid_Dehalogenase"/>
    <property type="match status" value="1"/>
</dbReference>
<dbReference type="InterPro" id="IPR008250">
    <property type="entry name" value="ATPase_P-typ_transduc_dom_A_sf"/>
</dbReference>
<dbReference type="SUPFAM" id="SSF56784">
    <property type="entry name" value="HAD-like"/>
    <property type="match status" value="1"/>
</dbReference>
<dbReference type="Pfam" id="PF00690">
    <property type="entry name" value="Cation_ATPase_N"/>
    <property type="match status" value="1"/>
</dbReference>
<keyword evidence="13" id="KW-0406">Ion transport</keyword>
<name>A0A1I7GWN1_9PROT</name>
<dbReference type="GO" id="GO:0005524">
    <property type="term" value="F:ATP binding"/>
    <property type="evidence" value="ECO:0007669"/>
    <property type="project" value="UniProtKB-KW"/>
</dbReference>
<dbReference type="GO" id="GO:1990573">
    <property type="term" value="P:potassium ion import across plasma membrane"/>
    <property type="evidence" value="ECO:0007669"/>
    <property type="project" value="TreeGrafter"/>
</dbReference>
<dbReference type="GO" id="GO:0046872">
    <property type="term" value="F:metal ion binding"/>
    <property type="evidence" value="ECO:0007669"/>
    <property type="project" value="UniProtKB-KW"/>
</dbReference>
<evidence type="ECO:0000256" key="3">
    <source>
        <dbReference type="ARBA" id="ARBA00012517"/>
    </source>
</evidence>
<dbReference type="PANTHER" id="PTHR43294:SF20">
    <property type="entry name" value="P-TYPE ATPASE"/>
    <property type="match status" value="1"/>
</dbReference>
<dbReference type="InterPro" id="IPR018303">
    <property type="entry name" value="ATPase_P-typ_P_site"/>
</dbReference>
<evidence type="ECO:0000256" key="16">
    <source>
        <dbReference type="SAM" id="Phobius"/>
    </source>
</evidence>
<dbReference type="GO" id="GO:0012505">
    <property type="term" value="C:endomembrane system"/>
    <property type="evidence" value="ECO:0007669"/>
    <property type="project" value="UniProtKB-SubCell"/>
</dbReference>
<dbReference type="EMBL" id="FPBZ01000006">
    <property type="protein sequence ID" value="SFU52867.1"/>
    <property type="molecule type" value="Genomic_DNA"/>
</dbReference>
<feature type="transmembrane region" description="Helical" evidence="16">
    <location>
        <begin position="721"/>
        <end position="747"/>
    </location>
</feature>
<dbReference type="EC" id="7.2.2.8" evidence="3"/>
<dbReference type="SMART" id="SM00831">
    <property type="entry name" value="Cation_ATPase_N"/>
    <property type="match status" value="1"/>
</dbReference>
<dbReference type="PROSITE" id="PS00154">
    <property type="entry name" value="ATPASE_E1_E2"/>
    <property type="match status" value="1"/>
</dbReference>
<dbReference type="InterPro" id="IPR050510">
    <property type="entry name" value="Cation_transp_ATPase_P-type"/>
</dbReference>
<dbReference type="InterPro" id="IPR023298">
    <property type="entry name" value="ATPase_P-typ_TM_dom_sf"/>
</dbReference>
<dbReference type="RefSeq" id="WP_074974449.1">
    <property type="nucleotide sequence ID" value="NZ_FPBZ01000006.1"/>
</dbReference>
<keyword evidence="6" id="KW-0479">Metal-binding</keyword>
<evidence type="ECO:0000256" key="4">
    <source>
        <dbReference type="ARBA" id="ARBA00022448"/>
    </source>
</evidence>
<reference evidence="18 19" key="1">
    <citation type="submission" date="2016-10" db="EMBL/GenBank/DDBJ databases">
        <authorList>
            <person name="de Groot N.N."/>
        </authorList>
    </citation>
    <scope>NUCLEOTIDE SEQUENCE [LARGE SCALE GENOMIC DNA]</scope>
    <source>
        <strain evidence="18 19">Nl14</strain>
    </source>
</reference>
<proteinExistence type="inferred from homology"/>
<gene>
    <name evidence="18" type="ORF">SAMN05216417_10645</name>
</gene>
<dbReference type="InterPro" id="IPR001757">
    <property type="entry name" value="P_typ_ATPase"/>
</dbReference>
<dbReference type="GO" id="GO:0005391">
    <property type="term" value="F:P-type sodium:potassium-exchanging transporter activity"/>
    <property type="evidence" value="ECO:0007669"/>
    <property type="project" value="TreeGrafter"/>
</dbReference>
<dbReference type="InterPro" id="IPR023299">
    <property type="entry name" value="ATPase_P-typ_cyto_dom_N"/>
</dbReference>
<dbReference type="OrthoDB" id="8552577at2"/>
<dbReference type="GO" id="GO:0005886">
    <property type="term" value="C:plasma membrane"/>
    <property type="evidence" value="ECO:0007669"/>
    <property type="project" value="TreeGrafter"/>
</dbReference>
<dbReference type="Pfam" id="PF00689">
    <property type="entry name" value="Cation_ATPase_C"/>
    <property type="match status" value="1"/>
</dbReference>
<comment type="subcellular location">
    <subcellularLocation>
        <location evidence="1">Endomembrane system</location>
        <topology evidence="1">Multi-pass membrane protein</topology>
    </subcellularLocation>
</comment>
<comment type="similarity">
    <text evidence="2">Belongs to the cation transport ATPase (P-type) (TC 3.A.3) family. Type IIA subfamily.</text>
</comment>
<organism evidence="18 19">
    <name type="scientific">Nitrosospira multiformis</name>
    <dbReference type="NCBI Taxonomy" id="1231"/>
    <lineage>
        <taxon>Bacteria</taxon>
        <taxon>Pseudomonadati</taxon>
        <taxon>Pseudomonadota</taxon>
        <taxon>Betaproteobacteria</taxon>
        <taxon>Nitrosomonadales</taxon>
        <taxon>Nitrosomonadaceae</taxon>
        <taxon>Nitrosospira</taxon>
    </lineage>
</organism>
<feature type="transmembrane region" description="Helical" evidence="16">
    <location>
        <begin position="266"/>
        <end position="291"/>
    </location>
</feature>
<keyword evidence="4" id="KW-0813">Transport</keyword>
<evidence type="ECO:0000256" key="2">
    <source>
        <dbReference type="ARBA" id="ARBA00005675"/>
    </source>
</evidence>
<accession>A0A1I7GWN1</accession>
<evidence type="ECO:0000256" key="8">
    <source>
        <dbReference type="ARBA" id="ARBA00022796"/>
    </source>
</evidence>
<evidence type="ECO:0000313" key="19">
    <source>
        <dbReference type="Proteomes" id="UP000182649"/>
    </source>
</evidence>
<dbReference type="SUPFAM" id="SSF81665">
    <property type="entry name" value="Calcium ATPase, transmembrane domain M"/>
    <property type="match status" value="1"/>
</dbReference>
<feature type="transmembrane region" description="Helical" evidence="16">
    <location>
        <begin position="648"/>
        <end position="668"/>
    </location>
</feature>
<evidence type="ECO:0000256" key="11">
    <source>
        <dbReference type="ARBA" id="ARBA00022989"/>
    </source>
</evidence>
<dbReference type="GO" id="GO:0016887">
    <property type="term" value="F:ATP hydrolysis activity"/>
    <property type="evidence" value="ECO:0007669"/>
    <property type="project" value="InterPro"/>
</dbReference>
<dbReference type="NCBIfam" id="TIGR01494">
    <property type="entry name" value="ATPase_P-type"/>
    <property type="match status" value="2"/>
</dbReference>
<evidence type="ECO:0000256" key="12">
    <source>
        <dbReference type="ARBA" id="ARBA00023008"/>
    </source>
</evidence>
<dbReference type="AlphaFoldDB" id="A0A1I7GWN1"/>
<keyword evidence="10" id="KW-1278">Translocase</keyword>
<evidence type="ECO:0000256" key="14">
    <source>
        <dbReference type="ARBA" id="ARBA00023136"/>
    </source>
</evidence>
<feature type="transmembrane region" description="Helical" evidence="16">
    <location>
        <begin position="674"/>
        <end position="697"/>
    </location>
</feature>
<dbReference type="InterPro" id="IPR044492">
    <property type="entry name" value="P_typ_ATPase_HD_dom"/>
</dbReference>
<dbReference type="GO" id="GO:0030007">
    <property type="term" value="P:intracellular potassium ion homeostasis"/>
    <property type="evidence" value="ECO:0007669"/>
    <property type="project" value="TreeGrafter"/>
</dbReference>
<evidence type="ECO:0000256" key="13">
    <source>
        <dbReference type="ARBA" id="ARBA00023065"/>
    </source>
</evidence>
<dbReference type="PRINTS" id="PR00119">
    <property type="entry name" value="CATATPASE"/>
</dbReference>
<dbReference type="Pfam" id="PF00122">
    <property type="entry name" value="E1-E2_ATPase"/>
    <property type="match status" value="1"/>
</dbReference>
<dbReference type="Gene3D" id="3.40.50.1000">
    <property type="entry name" value="HAD superfamily/HAD-like"/>
    <property type="match status" value="1"/>
</dbReference>
<evidence type="ECO:0000256" key="1">
    <source>
        <dbReference type="ARBA" id="ARBA00004127"/>
    </source>
</evidence>
<dbReference type="Gene3D" id="2.70.150.10">
    <property type="entry name" value="Calcium-transporting ATPase, cytoplasmic transduction domain A"/>
    <property type="match status" value="1"/>
</dbReference>
<evidence type="ECO:0000256" key="6">
    <source>
        <dbReference type="ARBA" id="ARBA00022723"/>
    </source>
</evidence>
<evidence type="ECO:0000256" key="9">
    <source>
        <dbReference type="ARBA" id="ARBA00022840"/>
    </source>
</evidence>
<feature type="transmembrane region" description="Helical" evidence="16">
    <location>
        <begin position="38"/>
        <end position="64"/>
    </location>
</feature>
<keyword evidence="9" id="KW-0067">ATP-binding</keyword>
<dbReference type="PRINTS" id="PR00120">
    <property type="entry name" value="HATPASE"/>
</dbReference>
<dbReference type="Gene3D" id="1.20.1110.10">
    <property type="entry name" value="Calcium-transporting ATPase, transmembrane domain"/>
    <property type="match status" value="2"/>
</dbReference>
<dbReference type="InterPro" id="IPR006068">
    <property type="entry name" value="ATPase_P-typ_cation-transptr_C"/>
</dbReference>
<dbReference type="GO" id="GO:0140581">
    <property type="term" value="F:P-type monovalent copper transporter activity"/>
    <property type="evidence" value="ECO:0007669"/>
    <property type="project" value="UniProtKB-EC"/>
</dbReference>
<dbReference type="SFLD" id="SFLDF00027">
    <property type="entry name" value="p-type_atpase"/>
    <property type="match status" value="1"/>
</dbReference>
<dbReference type="SUPFAM" id="SSF81653">
    <property type="entry name" value="Calcium ATPase, transduction domain A"/>
    <property type="match status" value="1"/>
</dbReference>
<evidence type="ECO:0000256" key="7">
    <source>
        <dbReference type="ARBA" id="ARBA00022741"/>
    </source>
</evidence>
<evidence type="ECO:0000313" key="18">
    <source>
        <dbReference type="EMBL" id="SFU52867.1"/>
    </source>
</evidence>
<evidence type="ECO:0000256" key="15">
    <source>
        <dbReference type="ARBA" id="ARBA00049289"/>
    </source>
</evidence>
<keyword evidence="14 16" id="KW-0472">Membrane</keyword>
<dbReference type="SUPFAM" id="SSF81660">
    <property type="entry name" value="Metal cation-transporting ATPase, ATP-binding domain N"/>
    <property type="match status" value="1"/>
</dbReference>
<dbReference type="Proteomes" id="UP000182649">
    <property type="component" value="Unassembled WGS sequence"/>
</dbReference>
<dbReference type="InterPro" id="IPR036412">
    <property type="entry name" value="HAD-like_sf"/>
</dbReference>
<feature type="domain" description="Cation-transporting P-type ATPase N-terminal" evidence="17">
    <location>
        <begin position="3"/>
        <end position="66"/>
    </location>
</feature>
<protein>
    <recommendedName>
        <fullName evidence="3">P-type Cu(+) transporter</fullName>
        <ecNumber evidence="3">7.2.2.8</ecNumber>
    </recommendedName>
</protein>
<evidence type="ECO:0000256" key="10">
    <source>
        <dbReference type="ARBA" id="ARBA00022967"/>
    </source>
</evidence>
<comment type="catalytic activity">
    <reaction evidence="15">
        <text>Cu(+)(in) + ATP + H2O = Cu(+)(out) + ADP + phosphate + H(+)</text>
        <dbReference type="Rhea" id="RHEA:25792"/>
        <dbReference type="ChEBI" id="CHEBI:15377"/>
        <dbReference type="ChEBI" id="CHEBI:15378"/>
        <dbReference type="ChEBI" id="CHEBI:30616"/>
        <dbReference type="ChEBI" id="CHEBI:43474"/>
        <dbReference type="ChEBI" id="CHEBI:49552"/>
        <dbReference type="ChEBI" id="CHEBI:456216"/>
        <dbReference type="EC" id="7.2.2.8"/>
    </reaction>
</comment>
<feature type="transmembrane region" description="Helical" evidence="16">
    <location>
        <begin position="753"/>
        <end position="770"/>
    </location>
</feature>
<dbReference type="FunFam" id="3.40.50.1000:FF:000144">
    <property type="entry name" value="copper-transporting ATPase 1 isoform X2"/>
    <property type="match status" value="1"/>
</dbReference>
<keyword evidence="5 16" id="KW-0812">Transmembrane</keyword>
<dbReference type="GO" id="GO:1902600">
    <property type="term" value="P:proton transmembrane transport"/>
    <property type="evidence" value="ECO:0007669"/>
    <property type="project" value="TreeGrafter"/>
</dbReference>
<dbReference type="GO" id="GO:0006883">
    <property type="term" value="P:intracellular sodium ion homeostasis"/>
    <property type="evidence" value="ECO:0007669"/>
    <property type="project" value="TreeGrafter"/>
</dbReference>
<keyword evidence="11 16" id="KW-1133">Transmembrane helix</keyword>
<feature type="transmembrane region" description="Helical" evidence="16">
    <location>
        <begin position="821"/>
        <end position="838"/>
    </location>
</feature>
<sequence length="852" mass="91992">MDKPPEVDPLTGLTHDEAVRRLAENGYNELPSAKPRNVLAIAISVAREPMFMLLVACGTIYLLLGSKQEALMLLGFVFVVMGITFIQERKTERALGALRDLSSPRALVIRGGKQERIPGREVVRGDLIILSEGDRVPADAILLESAHMSVDESALTGESVPVRKRASDGPSQEMGVPGGNDLPFIFSSTLVVQGKGMAVATRTGTDTAIGQIGKALASIEQKPTRLQSEVASVVKRVSWIGFALASIVALWYGATRGDWLNGFLAGLTLAMALLPEELPVVLTVFLGLGAWRISREKVLTRQIPAIEMLGAATILCVDKTGTLTQNQMAVARIFSAGQAFDAAGKDSFGLPETFHETLEFAVLASHREPFDPMEIAIRHSAHKLLAHTEHLHGDWRLMSEYPLSHGLLAMSRVWQAPDQVNYIIAAKGSPEAIIDLCHLDADSARGIITQVNSLAEQGLRVLGVAKAEFNQQRLPDLQHDFTFQFLGLIALADPIRPQVPAAIEESQAAGLRVIMITGDYPATAMNIARQIGIQSPENTISGSMLDSLSDAELQERIRAVNIFCRVVPEQKLRIVNALKASGEVVVMTGDGVNDAPALKSANIGIAMGKRGTDVARESAALVLLNDDFSSIVSAVRLGRRIFDNLQKASAFIIAVHLPIVGLSVIPVIMGLPVILMPVHILFLELIIDPACSIVFEAEREEADIMRRPPQSPDTPLFDRELLILGFGQGLVLLLIVQAIFSFALYRGLGADESRAITFMTLVVASVGLIFTNRSRSRSAFASLKSQNAALWWVTGGAMSALGLVVFVPALSDLFSFGRPQLPEVAFCLFAGLATFGLFETMKLIQAHKQISA</sequence>
<dbReference type="Gene3D" id="3.40.1110.10">
    <property type="entry name" value="Calcium-transporting ATPase, cytoplasmic domain N"/>
    <property type="match status" value="1"/>
</dbReference>
<evidence type="ECO:0000259" key="17">
    <source>
        <dbReference type="SMART" id="SM00831"/>
    </source>
</evidence>
<dbReference type="PANTHER" id="PTHR43294">
    <property type="entry name" value="SODIUM/POTASSIUM-TRANSPORTING ATPASE SUBUNIT ALPHA"/>
    <property type="match status" value="1"/>
</dbReference>
<dbReference type="InterPro" id="IPR059000">
    <property type="entry name" value="ATPase_P-type_domA"/>
</dbReference>
<keyword evidence="8" id="KW-0187">Copper transport</keyword>
<feature type="transmembrane region" description="Helical" evidence="16">
    <location>
        <begin position="70"/>
        <end position="86"/>
    </location>
</feature>
<feature type="transmembrane region" description="Helical" evidence="16">
    <location>
        <begin position="237"/>
        <end position="254"/>
    </location>
</feature>
<evidence type="ECO:0000256" key="5">
    <source>
        <dbReference type="ARBA" id="ARBA00022692"/>
    </source>
</evidence>
<dbReference type="InterPro" id="IPR004014">
    <property type="entry name" value="ATPase_P-typ_cation-transptr_N"/>
</dbReference>